<evidence type="ECO:0000313" key="2">
    <source>
        <dbReference type="EMBL" id="TFK31929.1"/>
    </source>
</evidence>
<evidence type="ECO:0000256" key="1">
    <source>
        <dbReference type="SAM" id="MobiDB-lite"/>
    </source>
</evidence>
<reference evidence="2 3" key="1">
    <citation type="journal article" date="2019" name="Nat. Ecol. Evol.">
        <title>Megaphylogeny resolves global patterns of mushroom evolution.</title>
        <authorList>
            <person name="Varga T."/>
            <person name="Krizsan K."/>
            <person name="Foldi C."/>
            <person name="Dima B."/>
            <person name="Sanchez-Garcia M."/>
            <person name="Sanchez-Ramirez S."/>
            <person name="Szollosi G.J."/>
            <person name="Szarkandi J.G."/>
            <person name="Papp V."/>
            <person name="Albert L."/>
            <person name="Andreopoulos W."/>
            <person name="Angelini C."/>
            <person name="Antonin V."/>
            <person name="Barry K.W."/>
            <person name="Bougher N.L."/>
            <person name="Buchanan P."/>
            <person name="Buyck B."/>
            <person name="Bense V."/>
            <person name="Catcheside P."/>
            <person name="Chovatia M."/>
            <person name="Cooper J."/>
            <person name="Damon W."/>
            <person name="Desjardin D."/>
            <person name="Finy P."/>
            <person name="Geml J."/>
            <person name="Haridas S."/>
            <person name="Hughes K."/>
            <person name="Justo A."/>
            <person name="Karasinski D."/>
            <person name="Kautmanova I."/>
            <person name="Kiss B."/>
            <person name="Kocsube S."/>
            <person name="Kotiranta H."/>
            <person name="LaButti K.M."/>
            <person name="Lechner B.E."/>
            <person name="Liimatainen K."/>
            <person name="Lipzen A."/>
            <person name="Lukacs Z."/>
            <person name="Mihaltcheva S."/>
            <person name="Morgado L.N."/>
            <person name="Niskanen T."/>
            <person name="Noordeloos M.E."/>
            <person name="Ohm R.A."/>
            <person name="Ortiz-Santana B."/>
            <person name="Ovrebo C."/>
            <person name="Racz N."/>
            <person name="Riley R."/>
            <person name="Savchenko A."/>
            <person name="Shiryaev A."/>
            <person name="Soop K."/>
            <person name="Spirin V."/>
            <person name="Szebenyi C."/>
            <person name="Tomsovsky M."/>
            <person name="Tulloss R.E."/>
            <person name="Uehling J."/>
            <person name="Grigoriev I.V."/>
            <person name="Vagvolgyi C."/>
            <person name="Papp T."/>
            <person name="Martin F.M."/>
            <person name="Miettinen O."/>
            <person name="Hibbett D.S."/>
            <person name="Nagy L.G."/>
        </authorList>
    </citation>
    <scope>NUCLEOTIDE SEQUENCE [LARGE SCALE GENOMIC DNA]</scope>
    <source>
        <strain evidence="2 3">CBS 166.37</strain>
    </source>
</reference>
<dbReference type="EMBL" id="ML213696">
    <property type="protein sequence ID" value="TFK31929.1"/>
    <property type="molecule type" value="Genomic_DNA"/>
</dbReference>
<proteinExistence type="predicted"/>
<feature type="region of interest" description="Disordered" evidence="1">
    <location>
        <begin position="18"/>
        <end position="52"/>
    </location>
</feature>
<dbReference type="Proteomes" id="UP000308652">
    <property type="component" value="Unassembled WGS sequence"/>
</dbReference>
<evidence type="ECO:0000313" key="3">
    <source>
        <dbReference type="Proteomes" id="UP000308652"/>
    </source>
</evidence>
<sequence>MYDSILCKEEGGNGEAYLSIKSSSEGRKLSRGPSRTYKNGDGRGEELKRGRVRSKIRGPVMEMMSVSTSLTTTCKDEEGGEGSAVDSYSSHNPLVRKGKSKWYEKEGGENCTDIKPLFGRTT</sequence>
<protein>
    <submittedName>
        <fullName evidence="2">Uncharacterized protein</fullName>
    </submittedName>
</protein>
<accession>A0A5C3LFM6</accession>
<organism evidence="2 3">
    <name type="scientific">Crucibulum laeve</name>
    <dbReference type="NCBI Taxonomy" id="68775"/>
    <lineage>
        <taxon>Eukaryota</taxon>
        <taxon>Fungi</taxon>
        <taxon>Dikarya</taxon>
        <taxon>Basidiomycota</taxon>
        <taxon>Agaricomycotina</taxon>
        <taxon>Agaricomycetes</taxon>
        <taxon>Agaricomycetidae</taxon>
        <taxon>Agaricales</taxon>
        <taxon>Agaricineae</taxon>
        <taxon>Nidulariaceae</taxon>
        <taxon>Crucibulum</taxon>
    </lineage>
</organism>
<feature type="compositionally biased region" description="Basic and acidic residues" evidence="1">
    <location>
        <begin position="38"/>
        <end position="49"/>
    </location>
</feature>
<name>A0A5C3LFM6_9AGAR</name>
<keyword evidence="3" id="KW-1185">Reference proteome</keyword>
<dbReference type="AlphaFoldDB" id="A0A5C3LFM6"/>
<feature type="region of interest" description="Disordered" evidence="1">
    <location>
        <begin position="70"/>
        <end position="91"/>
    </location>
</feature>
<gene>
    <name evidence="2" type="ORF">BDQ12DRAFT_671493</name>
</gene>